<dbReference type="CDD" id="cd04301">
    <property type="entry name" value="NAT_SF"/>
    <property type="match status" value="1"/>
</dbReference>
<evidence type="ECO:0000313" key="5">
    <source>
        <dbReference type="Proteomes" id="UP000663629"/>
    </source>
</evidence>
<organism evidence="4 5">
    <name type="scientific">Paracoccus methylovorus</name>
    <dbReference type="NCBI Taxonomy" id="2812658"/>
    <lineage>
        <taxon>Bacteria</taxon>
        <taxon>Pseudomonadati</taxon>
        <taxon>Pseudomonadota</taxon>
        <taxon>Alphaproteobacteria</taxon>
        <taxon>Rhodobacterales</taxon>
        <taxon>Paracoccaceae</taxon>
        <taxon>Paracoccus</taxon>
    </lineage>
</organism>
<keyword evidence="2" id="KW-0012">Acyltransferase</keyword>
<evidence type="ECO:0000259" key="3">
    <source>
        <dbReference type="PROSITE" id="PS51186"/>
    </source>
</evidence>
<keyword evidence="1" id="KW-0808">Transferase</keyword>
<gene>
    <name evidence="4" type="ORF">JWJ88_13105</name>
</gene>
<keyword evidence="5" id="KW-1185">Reference proteome</keyword>
<dbReference type="Proteomes" id="UP000663629">
    <property type="component" value="Plasmid p3"/>
</dbReference>
<evidence type="ECO:0000256" key="2">
    <source>
        <dbReference type="ARBA" id="ARBA00023315"/>
    </source>
</evidence>
<dbReference type="InterPro" id="IPR050832">
    <property type="entry name" value="Bact_Acetyltransf"/>
</dbReference>
<evidence type="ECO:0000313" key="4">
    <source>
        <dbReference type="EMBL" id="QRZ14635.1"/>
    </source>
</evidence>
<dbReference type="EMBL" id="CP070370">
    <property type="protein sequence ID" value="QRZ14635.1"/>
    <property type="molecule type" value="Genomic_DNA"/>
</dbReference>
<name>A0ABX7JK74_9RHOB</name>
<protein>
    <submittedName>
        <fullName evidence="4">GNAT family N-acetyltransferase</fullName>
    </submittedName>
</protein>
<keyword evidence="4" id="KW-0614">Plasmid</keyword>
<dbReference type="Pfam" id="PF13508">
    <property type="entry name" value="Acetyltransf_7"/>
    <property type="match status" value="1"/>
</dbReference>
<proteinExistence type="predicted"/>
<dbReference type="PANTHER" id="PTHR43877">
    <property type="entry name" value="AMINOALKYLPHOSPHONATE N-ACETYLTRANSFERASE-RELATED-RELATED"/>
    <property type="match status" value="1"/>
</dbReference>
<dbReference type="InterPro" id="IPR000182">
    <property type="entry name" value="GNAT_dom"/>
</dbReference>
<dbReference type="SUPFAM" id="SSF55729">
    <property type="entry name" value="Acyl-CoA N-acyltransferases (Nat)"/>
    <property type="match status" value="1"/>
</dbReference>
<dbReference type="InterPro" id="IPR016181">
    <property type="entry name" value="Acyl_CoA_acyltransferase"/>
</dbReference>
<feature type="domain" description="N-acetyltransferase" evidence="3">
    <location>
        <begin position="2"/>
        <end position="167"/>
    </location>
</feature>
<reference evidence="4 5" key="1">
    <citation type="submission" date="2021-02" db="EMBL/GenBank/DDBJ databases">
        <title>Paracoccus methylovroum sp.nov., a new methanol and methylamine utilizing methylotrophic denitrifer.</title>
        <authorList>
            <person name="Timsy T."/>
            <person name="Behrendt U."/>
            <person name="Ulrich A."/>
            <person name="Spanner T."/>
            <person name="Foesel B.U."/>
            <person name="Horn M.A."/>
            <person name="Kolb S."/>
        </authorList>
    </citation>
    <scope>NUCLEOTIDE SEQUENCE [LARGE SCALE GENOMIC DNA]</scope>
    <source>
        <strain evidence="4 5">H4-D09</strain>
        <plasmid evidence="4 5">p3</plasmid>
    </source>
</reference>
<geneLocation type="plasmid" evidence="4 5">
    <name>p3</name>
</geneLocation>
<evidence type="ECO:0000256" key="1">
    <source>
        <dbReference type="ARBA" id="ARBA00022679"/>
    </source>
</evidence>
<dbReference type="Gene3D" id="3.40.630.30">
    <property type="match status" value="1"/>
</dbReference>
<dbReference type="PROSITE" id="PS51186">
    <property type="entry name" value="GNAT"/>
    <property type="match status" value="1"/>
</dbReference>
<accession>A0ABX7JK74</accession>
<dbReference type="PANTHER" id="PTHR43877:SF1">
    <property type="entry name" value="ACETYLTRANSFERASE"/>
    <property type="match status" value="1"/>
</dbReference>
<sequence length="167" mass="17592">MMCVRVATTKDMQEIAALIGRSYSILMQSAYAQDVLARALPAMTRANPDLVASGTFYVAEDAGSLVGCGGWTFAPPGGGTIIDGLVHARHFAVEPERSGTGIGRAIFERVSNDACAAGAVRIQALSSLNAEPFYKRMGLDRLDLIPVAMGAGVEFPVVLMEGPLFLS</sequence>